<gene>
    <name evidence="1" type="primary">KRBA2_16</name>
    <name evidence="1" type="ORF">AVEN_94412_1</name>
</gene>
<accession>A0A4Y2J2R6</accession>
<organism evidence="1 2">
    <name type="scientific">Araneus ventricosus</name>
    <name type="common">Orbweaver spider</name>
    <name type="synonym">Epeira ventricosa</name>
    <dbReference type="NCBI Taxonomy" id="182803"/>
    <lineage>
        <taxon>Eukaryota</taxon>
        <taxon>Metazoa</taxon>
        <taxon>Ecdysozoa</taxon>
        <taxon>Arthropoda</taxon>
        <taxon>Chelicerata</taxon>
        <taxon>Arachnida</taxon>
        <taxon>Araneae</taxon>
        <taxon>Araneomorphae</taxon>
        <taxon>Entelegynae</taxon>
        <taxon>Araneoidea</taxon>
        <taxon>Araneidae</taxon>
        <taxon>Araneus</taxon>
    </lineage>
</organism>
<dbReference type="SUPFAM" id="SSF53098">
    <property type="entry name" value="Ribonuclease H-like"/>
    <property type="match status" value="1"/>
</dbReference>
<dbReference type="OrthoDB" id="2499658at2759"/>
<dbReference type="EMBL" id="BGPR01003141">
    <property type="protein sequence ID" value="GBM84205.1"/>
    <property type="molecule type" value="Genomic_DNA"/>
</dbReference>
<dbReference type="GO" id="GO:0003676">
    <property type="term" value="F:nucleic acid binding"/>
    <property type="evidence" value="ECO:0007669"/>
    <property type="project" value="InterPro"/>
</dbReference>
<proteinExistence type="predicted"/>
<dbReference type="Gene3D" id="3.30.420.10">
    <property type="entry name" value="Ribonuclease H-like superfamily/Ribonuclease H"/>
    <property type="match status" value="1"/>
</dbReference>
<dbReference type="InterPro" id="IPR036397">
    <property type="entry name" value="RNaseH_sf"/>
</dbReference>
<dbReference type="InterPro" id="IPR012337">
    <property type="entry name" value="RNaseH-like_sf"/>
</dbReference>
<reference evidence="1 2" key="1">
    <citation type="journal article" date="2019" name="Sci. Rep.">
        <title>Orb-weaving spider Araneus ventricosus genome elucidates the spidroin gene catalogue.</title>
        <authorList>
            <person name="Kono N."/>
            <person name="Nakamura H."/>
            <person name="Ohtoshi R."/>
            <person name="Moran D.A.P."/>
            <person name="Shinohara A."/>
            <person name="Yoshida Y."/>
            <person name="Fujiwara M."/>
            <person name="Mori M."/>
            <person name="Tomita M."/>
            <person name="Arakawa K."/>
        </authorList>
    </citation>
    <scope>NUCLEOTIDE SEQUENCE [LARGE SCALE GENOMIC DNA]</scope>
</reference>
<comment type="caution">
    <text evidence="1">The sequence shown here is derived from an EMBL/GenBank/DDBJ whole genome shotgun (WGS) entry which is preliminary data.</text>
</comment>
<evidence type="ECO:0000313" key="2">
    <source>
        <dbReference type="Proteomes" id="UP000499080"/>
    </source>
</evidence>
<protein>
    <submittedName>
        <fullName evidence="1">KRAB-A domain-containing protein 2</fullName>
    </submittedName>
</protein>
<name>A0A4Y2J2R6_ARAVE</name>
<dbReference type="AlphaFoldDB" id="A0A4Y2J2R6"/>
<keyword evidence="2" id="KW-1185">Reference proteome</keyword>
<evidence type="ECO:0000313" key="1">
    <source>
        <dbReference type="EMBL" id="GBM84205.1"/>
    </source>
</evidence>
<sequence length="175" mass="20461">MVKFSMPLEAPDEYKYKVLYDLCGRNFRTNDETKYKDIKTQIENLQREFVIVSVDKVPNNYAIICMEFANNLVASLKEFWPALKIVHRKPRYSQSQGSVERANQDIENMLNTWMWDNKSDQWSEGLRFVLFMKNRAYLSGIRRTPYGALFGCKPKVGLTTSSLPQDVLKDINTEE</sequence>
<dbReference type="Proteomes" id="UP000499080">
    <property type="component" value="Unassembled WGS sequence"/>
</dbReference>